<evidence type="ECO:0000313" key="15">
    <source>
        <dbReference type="EMBL" id="WCL53669.1"/>
    </source>
</evidence>
<accession>A0AAF0BJY6</accession>
<evidence type="ECO:0000313" key="16">
    <source>
        <dbReference type="Proteomes" id="UP001217500"/>
    </source>
</evidence>
<dbReference type="GO" id="GO:0070042">
    <property type="term" value="F:rRNA (uridine-N3-)-methyltransferase activity"/>
    <property type="evidence" value="ECO:0007669"/>
    <property type="project" value="TreeGrafter"/>
</dbReference>
<comment type="catalytic activity">
    <reaction evidence="11 12">
        <text>uridine(1498) in 16S rRNA + S-adenosyl-L-methionine = N(3)-methyluridine(1498) in 16S rRNA + S-adenosyl-L-homocysteine + H(+)</text>
        <dbReference type="Rhea" id="RHEA:42920"/>
        <dbReference type="Rhea" id="RHEA-COMP:10283"/>
        <dbReference type="Rhea" id="RHEA-COMP:10284"/>
        <dbReference type="ChEBI" id="CHEBI:15378"/>
        <dbReference type="ChEBI" id="CHEBI:57856"/>
        <dbReference type="ChEBI" id="CHEBI:59789"/>
        <dbReference type="ChEBI" id="CHEBI:65315"/>
        <dbReference type="ChEBI" id="CHEBI:74502"/>
        <dbReference type="EC" id="2.1.1.193"/>
    </reaction>
</comment>
<dbReference type="EC" id="2.1.1.193" evidence="3 12"/>
<dbReference type="InterPro" id="IPR015947">
    <property type="entry name" value="PUA-like_sf"/>
</dbReference>
<evidence type="ECO:0000256" key="7">
    <source>
        <dbReference type="ARBA" id="ARBA00022603"/>
    </source>
</evidence>
<keyword evidence="9 12" id="KW-0949">S-adenosyl-L-methionine</keyword>
<protein>
    <recommendedName>
        <fullName evidence="4 12">Ribosomal RNA small subunit methyltransferase E</fullName>
        <ecNumber evidence="3 12">2.1.1.193</ecNumber>
    </recommendedName>
</protein>
<keyword evidence="6 12" id="KW-0698">rRNA processing</keyword>
<dbReference type="SUPFAM" id="SSF88697">
    <property type="entry name" value="PUA domain-like"/>
    <property type="match status" value="1"/>
</dbReference>
<comment type="similarity">
    <text evidence="2 12">Belongs to the RNA methyltransferase RsmE family.</text>
</comment>
<dbReference type="InterPro" id="IPR046887">
    <property type="entry name" value="RsmE_PUA-like"/>
</dbReference>
<evidence type="ECO:0000259" key="13">
    <source>
        <dbReference type="Pfam" id="PF04452"/>
    </source>
</evidence>
<evidence type="ECO:0000256" key="2">
    <source>
        <dbReference type="ARBA" id="ARBA00005528"/>
    </source>
</evidence>
<dbReference type="PANTHER" id="PTHR30027:SF3">
    <property type="entry name" value="16S RRNA (URACIL(1498)-N(3))-METHYLTRANSFERASE"/>
    <property type="match status" value="1"/>
</dbReference>
<dbReference type="AlphaFoldDB" id="A0AAF0BJY6"/>
<comment type="subcellular location">
    <subcellularLocation>
        <location evidence="1 12">Cytoplasm</location>
    </subcellularLocation>
</comment>
<evidence type="ECO:0000256" key="3">
    <source>
        <dbReference type="ARBA" id="ARBA00012328"/>
    </source>
</evidence>
<dbReference type="InterPro" id="IPR006700">
    <property type="entry name" value="RsmE"/>
</dbReference>
<evidence type="ECO:0000256" key="6">
    <source>
        <dbReference type="ARBA" id="ARBA00022552"/>
    </source>
</evidence>
<reference evidence="15" key="1">
    <citation type="submission" date="2023-01" db="EMBL/GenBank/DDBJ databases">
        <title>The genome sequence of Kordiimonadaceae bacterium 6D33.</title>
        <authorList>
            <person name="Liu Y."/>
        </authorList>
    </citation>
    <scope>NUCLEOTIDE SEQUENCE</scope>
    <source>
        <strain evidence="15">6D33</strain>
    </source>
</reference>
<organism evidence="15 16">
    <name type="scientific">Gimibacter soli</name>
    <dbReference type="NCBI Taxonomy" id="3024400"/>
    <lineage>
        <taxon>Bacteria</taxon>
        <taxon>Pseudomonadati</taxon>
        <taxon>Pseudomonadota</taxon>
        <taxon>Alphaproteobacteria</taxon>
        <taxon>Kordiimonadales</taxon>
        <taxon>Temperatibacteraceae</taxon>
        <taxon>Gimibacter</taxon>
    </lineage>
</organism>
<dbReference type="NCBIfam" id="TIGR00046">
    <property type="entry name" value="RsmE family RNA methyltransferase"/>
    <property type="match status" value="1"/>
</dbReference>
<dbReference type="InterPro" id="IPR029028">
    <property type="entry name" value="Alpha/beta_knot_MTases"/>
</dbReference>
<comment type="function">
    <text evidence="10 12">Specifically methylates the N3 position of the uracil ring of uridine 1498 (m3U1498) in 16S rRNA. Acts on the fully assembled 30S ribosomal subunit.</text>
</comment>
<feature type="domain" description="Ribosomal RNA small subunit methyltransferase E methyltransferase" evidence="13">
    <location>
        <begin position="77"/>
        <end position="237"/>
    </location>
</feature>
<evidence type="ECO:0000259" key="14">
    <source>
        <dbReference type="Pfam" id="PF20260"/>
    </source>
</evidence>
<name>A0AAF0BJY6_9PROT</name>
<dbReference type="Proteomes" id="UP001217500">
    <property type="component" value="Chromosome"/>
</dbReference>
<proteinExistence type="inferred from homology"/>
<dbReference type="NCBIfam" id="NF008696">
    <property type="entry name" value="PRK11713.3-5"/>
    <property type="match status" value="1"/>
</dbReference>
<sequence>MSGIRLFVEDDLPGAGLVTLSADQSHYLGNVMRARIGDSVLLFNGRDGEWEASVAEIAKKAVTLSLKARTRDQAASPDLWLCFAPIKRARLDYIAEKATELGVSHIVPVMTRRTNAGRVNTDRLHANAVEAAEQCERLDVPTHTDPQKLEKLLADWPEGRRLMFCDEDLSGKSAVEALRETASNTTDPWGILIGPEGGFDDAERAMIRRMPQTITVSLGRRILRADTAAMAAVALWQAAIGDWK</sequence>
<dbReference type="GO" id="GO:0070475">
    <property type="term" value="P:rRNA base methylation"/>
    <property type="evidence" value="ECO:0007669"/>
    <property type="project" value="TreeGrafter"/>
</dbReference>
<dbReference type="Pfam" id="PF20260">
    <property type="entry name" value="PUA_4"/>
    <property type="match status" value="1"/>
</dbReference>
<dbReference type="InterPro" id="IPR029026">
    <property type="entry name" value="tRNA_m1G_MTases_N"/>
</dbReference>
<evidence type="ECO:0000256" key="5">
    <source>
        <dbReference type="ARBA" id="ARBA00022490"/>
    </source>
</evidence>
<dbReference type="GO" id="GO:0005737">
    <property type="term" value="C:cytoplasm"/>
    <property type="evidence" value="ECO:0007669"/>
    <property type="project" value="UniProtKB-SubCell"/>
</dbReference>
<dbReference type="PIRSF" id="PIRSF015601">
    <property type="entry name" value="MTase_slr0722"/>
    <property type="match status" value="1"/>
</dbReference>
<gene>
    <name evidence="15" type="ORF">PH603_14105</name>
</gene>
<dbReference type="CDD" id="cd18084">
    <property type="entry name" value="RsmE-like"/>
    <property type="match status" value="1"/>
</dbReference>
<keyword evidence="5 12" id="KW-0963">Cytoplasm</keyword>
<dbReference type="Gene3D" id="2.40.240.20">
    <property type="entry name" value="Hypothetical PUA domain-like, domain 1"/>
    <property type="match status" value="1"/>
</dbReference>
<dbReference type="Gene3D" id="3.40.1280.10">
    <property type="match status" value="1"/>
</dbReference>
<keyword evidence="8 12" id="KW-0808">Transferase</keyword>
<evidence type="ECO:0000256" key="8">
    <source>
        <dbReference type="ARBA" id="ARBA00022679"/>
    </source>
</evidence>
<evidence type="ECO:0000256" key="9">
    <source>
        <dbReference type="ARBA" id="ARBA00022691"/>
    </source>
</evidence>
<evidence type="ECO:0000256" key="4">
    <source>
        <dbReference type="ARBA" id="ARBA00013673"/>
    </source>
</evidence>
<dbReference type="Pfam" id="PF04452">
    <property type="entry name" value="Methyltrans_RNA"/>
    <property type="match status" value="1"/>
</dbReference>
<keyword evidence="7 12" id="KW-0489">Methyltransferase</keyword>
<evidence type="ECO:0000256" key="10">
    <source>
        <dbReference type="ARBA" id="ARBA00025699"/>
    </source>
</evidence>
<dbReference type="RefSeq" id="WP_289503191.1">
    <property type="nucleotide sequence ID" value="NZ_CP116805.1"/>
</dbReference>
<keyword evidence="16" id="KW-1185">Reference proteome</keyword>
<dbReference type="EMBL" id="CP116805">
    <property type="protein sequence ID" value="WCL53669.1"/>
    <property type="molecule type" value="Genomic_DNA"/>
</dbReference>
<dbReference type="NCBIfam" id="NF008694">
    <property type="entry name" value="PRK11713.3-2"/>
    <property type="match status" value="1"/>
</dbReference>
<dbReference type="SUPFAM" id="SSF75217">
    <property type="entry name" value="alpha/beta knot"/>
    <property type="match status" value="1"/>
</dbReference>
<dbReference type="InterPro" id="IPR046886">
    <property type="entry name" value="RsmE_MTase_dom"/>
</dbReference>
<evidence type="ECO:0000256" key="11">
    <source>
        <dbReference type="ARBA" id="ARBA00047944"/>
    </source>
</evidence>
<dbReference type="KEGG" id="gso:PH603_14105"/>
<evidence type="ECO:0000256" key="1">
    <source>
        <dbReference type="ARBA" id="ARBA00004496"/>
    </source>
</evidence>
<dbReference type="PANTHER" id="PTHR30027">
    <property type="entry name" value="RIBOSOMAL RNA SMALL SUBUNIT METHYLTRANSFERASE E"/>
    <property type="match status" value="1"/>
</dbReference>
<feature type="domain" description="Ribosomal RNA small subunit methyltransferase E PUA-like" evidence="14">
    <location>
        <begin position="20"/>
        <end position="66"/>
    </location>
</feature>
<evidence type="ECO:0000256" key="12">
    <source>
        <dbReference type="PIRNR" id="PIRNR015601"/>
    </source>
</evidence>